<feature type="transmembrane region" description="Helical" evidence="9">
    <location>
        <begin position="155"/>
        <end position="172"/>
    </location>
</feature>
<evidence type="ECO:0000256" key="9">
    <source>
        <dbReference type="SAM" id="Phobius"/>
    </source>
</evidence>
<reference evidence="10 11" key="1">
    <citation type="submission" date="2021-02" db="EMBL/GenBank/DDBJ databases">
        <title>Actinophytocola xerophila sp. nov., isolated from soil of cotton cropping field.</title>
        <authorList>
            <person name="Huang R."/>
            <person name="Chen X."/>
            <person name="Ge X."/>
            <person name="Liu W."/>
        </authorList>
    </citation>
    <scope>NUCLEOTIDE SEQUENCE [LARGE SCALE GENOMIC DNA]</scope>
    <source>
        <strain evidence="10 11">S1-96</strain>
    </source>
</reference>
<protein>
    <submittedName>
        <fullName evidence="10">ABC transporter permease</fullName>
    </submittedName>
</protein>
<dbReference type="InterPro" id="IPR052157">
    <property type="entry name" value="BCAA_transport_permease"/>
</dbReference>
<feature type="transmembrane region" description="Helical" evidence="9">
    <location>
        <begin position="397"/>
        <end position="419"/>
    </location>
</feature>
<comment type="subcellular location">
    <subcellularLocation>
        <location evidence="1">Cell membrane</location>
        <topology evidence="1">Multi-pass membrane protein</topology>
    </subcellularLocation>
</comment>
<dbReference type="EMBL" id="JAFFZE010000009">
    <property type="protein sequence ID" value="MCT2583542.1"/>
    <property type="molecule type" value="Genomic_DNA"/>
</dbReference>
<dbReference type="InterPro" id="IPR043428">
    <property type="entry name" value="LivM-like"/>
</dbReference>
<evidence type="ECO:0000256" key="8">
    <source>
        <dbReference type="ARBA" id="ARBA00037998"/>
    </source>
</evidence>
<evidence type="ECO:0000313" key="10">
    <source>
        <dbReference type="EMBL" id="MCT2583542.1"/>
    </source>
</evidence>
<evidence type="ECO:0000256" key="4">
    <source>
        <dbReference type="ARBA" id="ARBA00022692"/>
    </source>
</evidence>
<keyword evidence="5" id="KW-0029">Amino-acid transport</keyword>
<dbReference type="InterPro" id="IPR001851">
    <property type="entry name" value="ABC_transp_permease"/>
</dbReference>
<feature type="transmembrane region" description="Helical" evidence="9">
    <location>
        <begin position="479"/>
        <end position="497"/>
    </location>
</feature>
<dbReference type="PANTHER" id="PTHR11795:SF450">
    <property type="entry name" value="ABC TRANSPORTER PERMEASE PROTEIN"/>
    <property type="match status" value="1"/>
</dbReference>
<comment type="caution">
    <text evidence="10">The sequence shown here is derived from an EMBL/GenBank/DDBJ whole genome shotgun (WGS) entry which is preliminary data.</text>
</comment>
<evidence type="ECO:0000256" key="5">
    <source>
        <dbReference type="ARBA" id="ARBA00022970"/>
    </source>
</evidence>
<organism evidence="10 11">
    <name type="scientific">Actinophytocola gossypii</name>
    <dbReference type="NCBI Taxonomy" id="2812003"/>
    <lineage>
        <taxon>Bacteria</taxon>
        <taxon>Bacillati</taxon>
        <taxon>Actinomycetota</taxon>
        <taxon>Actinomycetes</taxon>
        <taxon>Pseudonocardiales</taxon>
        <taxon>Pseudonocardiaceae</taxon>
    </lineage>
</organism>
<name>A0ABT2J6Q6_9PSEU</name>
<evidence type="ECO:0000256" key="3">
    <source>
        <dbReference type="ARBA" id="ARBA00022475"/>
    </source>
</evidence>
<evidence type="ECO:0000256" key="7">
    <source>
        <dbReference type="ARBA" id="ARBA00023136"/>
    </source>
</evidence>
<feature type="transmembrane region" description="Helical" evidence="9">
    <location>
        <begin position="229"/>
        <end position="245"/>
    </location>
</feature>
<dbReference type="Pfam" id="PF02653">
    <property type="entry name" value="BPD_transp_2"/>
    <property type="match status" value="2"/>
</dbReference>
<dbReference type="PANTHER" id="PTHR11795">
    <property type="entry name" value="BRANCHED-CHAIN AMINO ACID TRANSPORT SYSTEM PERMEASE PROTEIN LIVH"/>
    <property type="match status" value="1"/>
</dbReference>
<feature type="transmembrane region" description="Helical" evidence="9">
    <location>
        <begin position="201"/>
        <end position="223"/>
    </location>
</feature>
<feature type="transmembrane region" description="Helical" evidence="9">
    <location>
        <begin position="109"/>
        <end position="128"/>
    </location>
</feature>
<keyword evidence="2" id="KW-0813">Transport</keyword>
<keyword evidence="4 9" id="KW-0812">Transmembrane</keyword>
<feature type="transmembrane region" description="Helical" evidence="9">
    <location>
        <begin position="426"/>
        <end position="445"/>
    </location>
</feature>
<dbReference type="CDD" id="cd06581">
    <property type="entry name" value="TM_PBP1_LivM_like"/>
    <property type="match status" value="1"/>
</dbReference>
<sequence>MDTYLQFIVLGLGLGAVYIGLTTGLVLVYRATGIINFAQGAMAMWGAYVFAQLRIDGTLVLPIGRITFGAKPVILVAALIGVLMSVLLGIVAHYLVFRPVRHAPVLAQVVVSVALMLTLQALVVIRFGPNSIVVDSLVPAGTVTLFGVEVSSRELIMTAVMIALAALVWAYLRFTRAGVATRAASENERGAMLMGFAPDRLAGVAMVLASAVGTVGVLLGSSLTGLNPANYTLLVVPALAVLLVARMESIGVVVAASLVLGAFQSVVNLLVSKPWWPQWAQSGVDQVIPFVVVMVILFLFGRRLPSRGTLQTVRLPDVHVPRIRPVPALVLVAAAVAVLALTQDTYRFGVTYSIILMLVALSYVIVTGYLGQISLAQTSFAGAAGFTLSKVTTNWDMPFPLAILFCSLVAALLGMIVALPAFRIRGAQLAIVTIAAALAIERFVFNNYALTPPSGNPIANPSLFGLNVGVREGSDLSRMAFSLTVLVVAVLVVLAFVRLASGTTGRMFLAVRANERAAASVGIDVRTAKVIGFGLSAFVAGMAGCLIGYSAGQLSAESFTVFVGLQILAVAYLGGITSFGGAVIAGIIGPLGIIYVVLHEVFDMGDYYALISGIALIATAILNPVGIAGETRRQIAWLRGKLRARPADPPPVPDRKVLSDVS</sequence>
<evidence type="ECO:0000256" key="1">
    <source>
        <dbReference type="ARBA" id="ARBA00004651"/>
    </source>
</evidence>
<feature type="transmembrane region" description="Helical" evidence="9">
    <location>
        <begin position="6"/>
        <end position="27"/>
    </location>
</feature>
<keyword evidence="6 9" id="KW-1133">Transmembrane helix</keyword>
<feature type="transmembrane region" description="Helical" evidence="9">
    <location>
        <begin position="530"/>
        <end position="552"/>
    </location>
</feature>
<feature type="transmembrane region" description="Helical" evidence="9">
    <location>
        <begin position="582"/>
        <end position="602"/>
    </location>
</feature>
<feature type="transmembrane region" description="Helical" evidence="9">
    <location>
        <begin position="73"/>
        <end position="97"/>
    </location>
</feature>
<accession>A0ABT2J6Q6</accession>
<comment type="similarity">
    <text evidence="8">Belongs to the binding-protein-dependent transport system permease family. LivHM subfamily.</text>
</comment>
<dbReference type="RefSeq" id="WP_260190910.1">
    <property type="nucleotide sequence ID" value="NZ_JAFFZE010000009.1"/>
</dbReference>
<evidence type="ECO:0000256" key="6">
    <source>
        <dbReference type="ARBA" id="ARBA00022989"/>
    </source>
</evidence>
<gene>
    <name evidence="10" type="ORF">JT362_10475</name>
</gene>
<keyword evidence="11" id="KW-1185">Reference proteome</keyword>
<dbReference type="CDD" id="cd06582">
    <property type="entry name" value="TM_PBP1_LivH_like"/>
    <property type="match status" value="1"/>
</dbReference>
<feature type="transmembrane region" description="Helical" evidence="9">
    <location>
        <begin position="252"/>
        <end position="271"/>
    </location>
</feature>
<proteinExistence type="inferred from homology"/>
<keyword evidence="7 9" id="KW-0472">Membrane</keyword>
<evidence type="ECO:0000313" key="11">
    <source>
        <dbReference type="Proteomes" id="UP001156441"/>
    </source>
</evidence>
<feature type="transmembrane region" description="Helical" evidence="9">
    <location>
        <begin position="283"/>
        <end position="301"/>
    </location>
</feature>
<dbReference type="Proteomes" id="UP001156441">
    <property type="component" value="Unassembled WGS sequence"/>
</dbReference>
<evidence type="ECO:0000256" key="2">
    <source>
        <dbReference type="ARBA" id="ARBA00022448"/>
    </source>
</evidence>
<feature type="transmembrane region" description="Helical" evidence="9">
    <location>
        <begin position="608"/>
        <end position="629"/>
    </location>
</feature>
<feature type="transmembrane region" description="Helical" evidence="9">
    <location>
        <begin position="348"/>
        <end position="366"/>
    </location>
</feature>
<keyword evidence="3" id="KW-1003">Cell membrane</keyword>